<dbReference type="Proteomes" id="UP000604730">
    <property type="component" value="Unassembled WGS sequence"/>
</dbReference>
<gene>
    <name evidence="2" type="ORF">JJN12_11895</name>
</gene>
<organism evidence="2 3">
    <name type="scientific">Catonella massiliensis</name>
    <dbReference type="NCBI Taxonomy" id="2799636"/>
    <lineage>
        <taxon>Bacteria</taxon>
        <taxon>Bacillati</taxon>
        <taxon>Bacillota</taxon>
        <taxon>Clostridia</taxon>
        <taxon>Lachnospirales</taxon>
        <taxon>Lachnospiraceae</taxon>
        <taxon>Catonella</taxon>
    </lineage>
</organism>
<sequence>MVEEKDRELAKYKGIANQGETEQKSDIEHNTQELNKDCDDVLLFFSFDIVNSTLYKTINDYQWVYTIDKILKLVKDKIKAKIPRAEVWRVFGDEIMFSYDS</sequence>
<accession>A0ABS1J2U4</accession>
<evidence type="ECO:0000313" key="2">
    <source>
        <dbReference type="EMBL" id="MBK5898476.1"/>
    </source>
</evidence>
<reference evidence="2 3" key="1">
    <citation type="submission" date="2021-01" db="EMBL/GenBank/DDBJ databases">
        <title>Isolation and description of Catonella massiliensis sp. nov., a novel Catonella species, isolated from a stable periodontitis subject.</title>
        <authorList>
            <person name="Antezack A."/>
            <person name="Boxberger M."/>
            <person name="La Scola B."/>
            <person name="Monnet-Corti V."/>
        </authorList>
    </citation>
    <scope>NUCLEOTIDE SEQUENCE [LARGE SCALE GENOMIC DNA]</scope>
    <source>
        <strain evidence="2 3">Marseille-Q4567</strain>
    </source>
</reference>
<feature type="region of interest" description="Disordered" evidence="1">
    <location>
        <begin position="1"/>
        <end position="28"/>
    </location>
</feature>
<keyword evidence="3" id="KW-1185">Reference proteome</keyword>
<name>A0ABS1J2U4_9FIRM</name>
<dbReference type="RefSeq" id="WP_208429891.1">
    <property type="nucleotide sequence ID" value="NZ_JAEPRJ010000001.1"/>
</dbReference>
<evidence type="ECO:0000313" key="3">
    <source>
        <dbReference type="Proteomes" id="UP000604730"/>
    </source>
</evidence>
<dbReference type="EMBL" id="JAEPRJ010000001">
    <property type="protein sequence ID" value="MBK5898476.1"/>
    <property type="molecule type" value="Genomic_DNA"/>
</dbReference>
<protein>
    <recommendedName>
        <fullName evidence="4">Guanylate cyclase domain-containing protein</fullName>
    </recommendedName>
</protein>
<proteinExistence type="predicted"/>
<evidence type="ECO:0008006" key="4">
    <source>
        <dbReference type="Google" id="ProtNLM"/>
    </source>
</evidence>
<feature type="compositionally biased region" description="Basic and acidic residues" evidence="1">
    <location>
        <begin position="1"/>
        <end position="11"/>
    </location>
</feature>
<comment type="caution">
    <text evidence="2">The sequence shown here is derived from an EMBL/GenBank/DDBJ whole genome shotgun (WGS) entry which is preliminary data.</text>
</comment>
<evidence type="ECO:0000256" key="1">
    <source>
        <dbReference type="SAM" id="MobiDB-lite"/>
    </source>
</evidence>